<accession>A0ABX5LRI0</accession>
<feature type="transmembrane region" description="Helical" evidence="1">
    <location>
        <begin position="21"/>
        <end position="44"/>
    </location>
</feature>
<evidence type="ECO:0000256" key="1">
    <source>
        <dbReference type="SAM" id="Phobius"/>
    </source>
</evidence>
<sequence length="221" mass="25435">MQKLNPRKIKETACDKLAEAWGFGALACIVYWVVSMIACIPQGSAPPNSRLQLLLTFIYLCLTPVLQFGFIACFYEIARSRKKLLKLLFVGFSNGFSYFFKVFLTTFLVGIFTTLWTCLLIIPGIIKWFSYAMTPFVLMDHPEYSPLQAICESQKWMAGHRMELFKLMLHFWPWILLGFFTLGIAYLWVAPYMITAIAEFYLQLKEIQKVSANAKSVNSEN</sequence>
<organism evidence="2 3">
    <name type="scientific">Hallerella porci</name>
    <dbReference type="NCBI Taxonomy" id="1945871"/>
    <lineage>
        <taxon>Bacteria</taxon>
        <taxon>Pseudomonadati</taxon>
        <taxon>Fibrobacterota</taxon>
        <taxon>Fibrobacteria</taxon>
        <taxon>Fibrobacterales</taxon>
        <taxon>Fibrobacteraceae</taxon>
        <taxon>Hallerella</taxon>
    </lineage>
</organism>
<keyword evidence="1" id="KW-0812">Transmembrane</keyword>
<dbReference type="Proteomes" id="UP000245523">
    <property type="component" value="Unassembled WGS sequence"/>
</dbReference>
<protein>
    <submittedName>
        <fullName evidence="2">Membrane protein</fullName>
    </submittedName>
</protein>
<keyword evidence="1" id="KW-0472">Membrane</keyword>
<comment type="caution">
    <text evidence="2">The sequence shown here is derived from an EMBL/GenBank/DDBJ whole genome shotgun (WGS) entry which is preliminary data.</text>
</comment>
<dbReference type="InterPro" id="IPR010380">
    <property type="entry name" value="DUF975"/>
</dbReference>
<dbReference type="RefSeq" id="WP_106197596.1">
    <property type="nucleotide sequence ID" value="NZ_JAXEIU010000031.1"/>
</dbReference>
<dbReference type="PANTHER" id="PTHR40076">
    <property type="entry name" value="MEMBRANE PROTEIN-RELATED"/>
    <property type="match status" value="1"/>
</dbReference>
<dbReference type="EMBL" id="QGHD01000002">
    <property type="protein sequence ID" value="PWL03893.1"/>
    <property type="molecule type" value="Genomic_DNA"/>
</dbReference>
<keyword evidence="3" id="KW-1185">Reference proteome</keyword>
<feature type="transmembrane region" description="Helical" evidence="1">
    <location>
        <begin position="98"/>
        <end position="126"/>
    </location>
</feature>
<keyword evidence="1" id="KW-1133">Transmembrane helix</keyword>
<proteinExistence type="predicted"/>
<name>A0ABX5LRI0_9BACT</name>
<dbReference type="Pfam" id="PF06161">
    <property type="entry name" value="DUF975"/>
    <property type="match status" value="1"/>
</dbReference>
<feature type="transmembrane region" description="Helical" evidence="1">
    <location>
        <begin position="56"/>
        <end position="77"/>
    </location>
</feature>
<reference evidence="2 3" key="1">
    <citation type="submission" date="2018-05" db="EMBL/GenBank/DDBJ databases">
        <title>Animal gut microbial communities from fecal samples from Wisconsin, USA.</title>
        <authorList>
            <person name="Neumann A."/>
        </authorList>
    </citation>
    <scope>NUCLEOTIDE SEQUENCE [LARGE SCALE GENOMIC DNA]</scope>
    <source>
        <strain evidence="2 3">UWS4</strain>
    </source>
</reference>
<gene>
    <name evidence="2" type="ORF">B0H50_10265</name>
</gene>
<evidence type="ECO:0000313" key="2">
    <source>
        <dbReference type="EMBL" id="PWL03893.1"/>
    </source>
</evidence>
<feature type="transmembrane region" description="Helical" evidence="1">
    <location>
        <begin position="171"/>
        <end position="202"/>
    </location>
</feature>
<evidence type="ECO:0000313" key="3">
    <source>
        <dbReference type="Proteomes" id="UP000245523"/>
    </source>
</evidence>
<dbReference type="PANTHER" id="PTHR40076:SF1">
    <property type="entry name" value="MEMBRANE PROTEIN"/>
    <property type="match status" value="1"/>
</dbReference>